<dbReference type="EMBL" id="AAOE01000007">
    <property type="protein sequence ID" value="EAR09912.1"/>
    <property type="molecule type" value="Genomic_DNA"/>
</dbReference>
<feature type="domain" description="Major facilitator superfamily (MFS) profile" evidence="8">
    <location>
        <begin position="1"/>
        <end position="401"/>
    </location>
</feature>
<evidence type="ECO:0000256" key="3">
    <source>
        <dbReference type="ARBA" id="ARBA00022475"/>
    </source>
</evidence>
<feature type="transmembrane region" description="Helical" evidence="7">
    <location>
        <begin position="347"/>
        <end position="369"/>
    </location>
</feature>
<dbReference type="GO" id="GO:0022857">
    <property type="term" value="F:transmembrane transporter activity"/>
    <property type="evidence" value="ECO:0007669"/>
    <property type="project" value="InterPro"/>
</dbReference>
<dbReference type="PANTHER" id="PTHR23513:SF11">
    <property type="entry name" value="STAPHYLOFERRIN A TRANSPORTER"/>
    <property type="match status" value="1"/>
</dbReference>
<dbReference type="SUPFAM" id="SSF103473">
    <property type="entry name" value="MFS general substrate transporter"/>
    <property type="match status" value="1"/>
</dbReference>
<name>A4BDG8_9GAMM</name>
<dbReference type="Proteomes" id="UP000005953">
    <property type="component" value="Unassembled WGS sequence"/>
</dbReference>
<accession>A4BDG8</accession>
<dbReference type="RefSeq" id="WP_008048470.1">
    <property type="nucleotide sequence ID" value="NZ_CH724155.1"/>
</dbReference>
<protein>
    <recommendedName>
        <fullName evidence="8">Major facilitator superfamily (MFS) profile domain-containing protein</fullName>
    </recommendedName>
</protein>
<evidence type="ECO:0000256" key="2">
    <source>
        <dbReference type="ARBA" id="ARBA00022448"/>
    </source>
</evidence>
<dbReference type="PROSITE" id="PS50850">
    <property type="entry name" value="MFS"/>
    <property type="match status" value="1"/>
</dbReference>
<evidence type="ECO:0000313" key="9">
    <source>
        <dbReference type="EMBL" id="EAR09912.1"/>
    </source>
</evidence>
<feature type="transmembrane region" description="Helical" evidence="7">
    <location>
        <begin position="311"/>
        <end position="335"/>
    </location>
</feature>
<evidence type="ECO:0000259" key="8">
    <source>
        <dbReference type="PROSITE" id="PS50850"/>
    </source>
</evidence>
<dbReference type="GO" id="GO:0005886">
    <property type="term" value="C:plasma membrane"/>
    <property type="evidence" value="ECO:0007669"/>
    <property type="project" value="UniProtKB-SubCell"/>
</dbReference>
<comment type="caution">
    <text evidence="9">The sequence shown here is derived from an EMBL/GenBank/DDBJ whole genome shotgun (WGS) entry which is preliminary data.</text>
</comment>
<dbReference type="HOGENOM" id="CLU_034180_11_2_6"/>
<feature type="transmembrane region" description="Helical" evidence="7">
    <location>
        <begin position="44"/>
        <end position="66"/>
    </location>
</feature>
<evidence type="ECO:0000256" key="6">
    <source>
        <dbReference type="ARBA" id="ARBA00023136"/>
    </source>
</evidence>
<dbReference type="InterPro" id="IPR036259">
    <property type="entry name" value="MFS_trans_sf"/>
</dbReference>
<dbReference type="InterPro" id="IPR020846">
    <property type="entry name" value="MFS_dom"/>
</dbReference>
<comment type="subcellular location">
    <subcellularLocation>
        <location evidence="1">Cell membrane</location>
        <topology evidence="1">Multi-pass membrane protein</topology>
    </subcellularLocation>
</comment>
<reference evidence="9 10" key="1">
    <citation type="submission" date="2006-02" db="EMBL/GenBank/DDBJ databases">
        <authorList>
            <person name="Pinhassi J."/>
            <person name="Pedros-Alio C."/>
            <person name="Ferriera S."/>
            <person name="Johnson J."/>
            <person name="Kravitz S."/>
            <person name="Halpern A."/>
            <person name="Remington K."/>
            <person name="Beeson K."/>
            <person name="Tran B."/>
            <person name="Rogers Y.-H."/>
            <person name="Friedman R."/>
            <person name="Venter J.C."/>
        </authorList>
    </citation>
    <scope>NUCLEOTIDE SEQUENCE [LARGE SCALE GENOMIC DNA]</scope>
    <source>
        <strain evidence="9 10">MED297</strain>
    </source>
</reference>
<keyword evidence="10" id="KW-1185">Reference proteome</keyword>
<evidence type="ECO:0000256" key="1">
    <source>
        <dbReference type="ARBA" id="ARBA00004651"/>
    </source>
</evidence>
<proteinExistence type="predicted"/>
<sequence length="408" mass="44154">MSSHSALRNPLYRRYFTASAFATLGVWMTRFLYGWLVWDVTESFFWVGVASSALLLPSLIITPIFGVISDRINLRTGVIVWLAAQATITLFSWIIFYGVGHSLPFLLAMTLLFGMTAAAGSPLRLTLIPKLVTQDELPNAVGWGAMLFNTSRILAPALAAFALQWASASWVFIFGTVLFVSAALINVGLPKNLVPTPRDGPKTSGWQDFVAGLSYCWSMPMIQLLFLLTLTNSQVARSLMELLPALSGTLTAGRASDLAFITGSAGAGSIIGGWFISRQRGSRERLYLILMLAMAGTALLLVPMYRAWPVWTVGLFIAGISGLMTLLGTGSQILLQLITEDGKRGRVMSLWLTIALAGPAFGALIMGSLAELGGLPTMLTLMIVISLASALWLKWRLPKHAGTLQHDV</sequence>
<dbReference type="Gene3D" id="1.20.1250.20">
    <property type="entry name" value="MFS general substrate transporter like domains"/>
    <property type="match status" value="1"/>
</dbReference>
<feature type="transmembrane region" description="Helical" evidence="7">
    <location>
        <begin position="286"/>
        <end position="305"/>
    </location>
</feature>
<dbReference type="Pfam" id="PF05977">
    <property type="entry name" value="MFS_3"/>
    <property type="match status" value="1"/>
</dbReference>
<organism evidence="9 10">
    <name type="scientific">Reinekea blandensis MED297</name>
    <dbReference type="NCBI Taxonomy" id="314283"/>
    <lineage>
        <taxon>Bacteria</taxon>
        <taxon>Pseudomonadati</taxon>
        <taxon>Pseudomonadota</taxon>
        <taxon>Gammaproteobacteria</taxon>
        <taxon>Oceanospirillales</taxon>
        <taxon>Saccharospirillaceae</taxon>
        <taxon>Reinekea</taxon>
    </lineage>
</organism>
<feature type="transmembrane region" description="Helical" evidence="7">
    <location>
        <begin position="169"/>
        <end position="189"/>
    </location>
</feature>
<feature type="transmembrane region" description="Helical" evidence="7">
    <location>
        <begin position="105"/>
        <end position="128"/>
    </location>
</feature>
<keyword evidence="6 7" id="KW-0472">Membrane</keyword>
<evidence type="ECO:0000256" key="4">
    <source>
        <dbReference type="ARBA" id="ARBA00022692"/>
    </source>
</evidence>
<dbReference type="CDD" id="cd06173">
    <property type="entry name" value="MFS_MefA_like"/>
    <property type="match status" value="1"/>
</dbReference>
<feature type="transmembrane region" description="Helical" evidence="7">
    <location>
        <begin position="258"/>
        <end position="277"/>
    </location>
</feature>
<dbReference type="PANTHER" id="PTHR23513">
    <property type="entry name" value="INTEGRAL MEMBRANE EFFLUX PROTEIN-RELATED"/>
    <property type="match status" value="1"/>
</dbReference>
<dbReference type="InterPro" id="IPR010290">
    <property type="entry name" value="TM_effector"/>
</dbReference>
<keyword evidence="5 7" id="KW-1133">Transmembrane helix</keyword>
<keyword evidence="2" id="KW-0813">Transport</keyword>
<feature type="transmembrane region" description="Helical" evidence="7">
    <location>
        <begin position="15"/>
        <end position="38"/>
    </location>
</feature>
<feature type="transmembrane region" description="Helical" evidence="7">
    <location>
        <begin position="209"/>
        <end position="230"/>
    </location>
</feature>
<evidence type="ECO:0000256" key="5">
    <source>
        <dbReference type="ARBA" id="ARBA00022989"/>
    </source>
</evidence>
<gene>
    <name evidence="9" type="ORF">MED297_06169</name>
</gene>
<feature type="transmembrane region" description="Helical" evidence="7">
    <location>
        <begin position="78"/>
        <end position="99"/>
    </location>
</feature>
<dbReference type="OrthoDB" id="9775268at2"/>
<dbReference type="AlphaFoldDB" id="A4BDG8"/>
<feature type="transmembrane region" description="Helical" evidence="7">
    <location>
        <begin position="375"/>
        <end position="393"/>
    </location>
</feature>
<evidence type="ECO:0000313" key="10">
    <source>
        <dbReference type="Proteomes" id="UP000005953"/>
    </source>
</evidence>
<keyword evidence="4 7" id="KW-0812">Transmembrane</keyword>
<keyword evidence="3" id="KW-1003">Cell membrane</keyword>
<dbReference type="STRING" id="314283.MED297_06169"/>
<feature type="transmembrane region" description="Helical" evidence="7">
    <location>
        <begin position="140"/>
        <end position="163"/>
    </location>
</feature>
<evidence type="ECO:0000256" key="7">
    <source>
        <dbReference type="SAM" id="Phobius"/>
    </source>
</evidence>